<dbReference type="PANTHER" id="PTHR18964:SF170">
    <property type="entry name" value="SUGAR KINASE"/>
    <property type="match status" value="1"/>
</dbReference>
<dbReference type="Proteomes" id="UP001549037">
    <property type="component" value="Unassembled WGS sequence"/>
</dbReference>
<sequence length="311" mass="34560">MTQLLCIDIGGTFIKSALIDDNLVLSHQQKHKTPDQLNHFLLYLESLIKDYHHQIKGVAISFPGQINVVSGYVYHGGLISYLKNFPLGKYLEEKYHLPVSVLNDADAAGLAESQYGSLKSCHYGAVLVLGTGVGLALVSDQDLMTFKDFSTSDIWERGLREFKGIESLSQSLGLQINGIGNLIANTGSAVQFIKRASQILDLKKEDGQEVFKQLKLGQKENLQELFEKYCQDIAILILNLRNIFKLEMVAVGGGISQQPLLIEEITKQYLQLLGEQVSLPNQLSQLPIIACSFRQQANLVGAYCQFKKIND</sequence>
<organism evidence="2 3">
    <name type="scientific">Streptococcus porcorum</name>
    <dbReference type="NCBI Taxonomy" id="701526"/>
    <lineage>
        <taxon>Bacteria</taxon>
        <taxon>Bacillati</taxon>
        <taxon>Bacillota</taxon>
        <taxon>Bacilli</taxon>
        <taxon>Lactobacillales</taxon>
        <taxon>Streptococcaceae</taxon>
        <taxon>Streptococcus</taxon>
    </lineage>
</organism>
<protein>
    <submittedName>
        <fullName evidence="2">NBD/HSP70 family sugar kinase</fullName>
    </submittedName>
</protein>
<keyword evidence="2" id="KW-0808">Transferase</keyword>
<dbReference type="EMBL" id="JBEPLN010000022">
    <property type="protein sequence ID" value="MET3634665.1"/>
    <property type="molecule type" value="Genomic_DNA"/>
</dbReference>
<dbReference type="InterPro" id="IPR043129">
    <property type="entry name" value="ATPase_NBD"/>
</dbReference>
<name>A0ABV2JFY0_9STRE</name>
<dbReference type="Pfam" id="PF00480">
    <property type="entry name" value="ROK"/>
    <property type="match status" value="2"/>
</dbReference>
<dbReference type="RefSeq" id="WP_354369203.1">
    <property type="nucleotide sequence ID" value="NZ_JBEPLN010000022.1"/>
</dbReference>
<keyword evidence="3" id="KW-1185">Reference proteome</keyword>
<proteinExistence type="inferred from homology"/>
<dbReference type="CDD" id="cd24152">
    <property type="entry name" value="ASKHA_NBD_ROK-like"/>
    <property type="match status" value="1"/>
</dbReference>
<accession>A0ABV2JFY0</accession>
<comment type="caution">
    <text evidence="2">The sequence shown here is derived from an EMBL/GenBank/DDBJ whole genome shotgun (WGS) entry which is preliminary data.</text>
</comment>
<dbReference type="Gene3D" id="3.30.420.40">
    <property type="match status" value="2"/>
</dbReference>
<evidence type="ECO:0000313" key="2">
    <source>
        <dbReference type="EMBL" id="MET3634665.1"/>
    </source>
</evidence>
<gene>
    <name evidence="2" type="ORF">ABID28_001324</name>
</gene>
<evidence type="ECO:0000256" key="1">
    <source>
        <dbReference type="ARBA" id="ARBA00006479"/>
    </source>
</evidence>
<comment type="similarity">
    <text evidence="1">Belongs to the ROK (NagC/XylR) family.</text>
</comment>
<dbReference type="SUPFAM" id="SSF53067">
    <property type="entry name" value="Actin-like ATPase domain"/>
    <property type="match status" value="1"/>
</dbReference>
<evidence type="ECO:0000313" key="3">
    <source>
        <dbReference type="Proteomes" id="UP001549037"/>
    </source>
</evidence>
<dbReference type="InterPro" id="IPR000600">
    <property type="entry name" value="ROK"/>
</dbReference>
<reference evidence="2 3" key="1">
    <citation type="submission" date="2024-06" db="EMBL/GenBank/DDBJ databases">
        <title>Genomic Encyclopedia of Type Strains, Phase IV (KMG-IV): sequencing the most valuable type-strain genomes for metagenomic binning, comparative biology and taxonomic classification.</title>
        <authorList>
            <person name="Goeker M."/>
        </authorList>
    </citation>
    <scope>NUCLEOTIDE SEQUENCE [LARGE SCALE GENOMIC DNA]</scope>
    <source>
        <strain evidence="2 3">DSM 28302</strain>
    </source>
</reference>
<dbReference type="GO" id="GO:0016301">
    <property type="term" value="F:kinase activity"/>
    <property type="evidence" value="ECO:0007669"/>
    <property type="project" value="UniProtKB-KW"/>
</dbReference>
<dbReference type="PANTHER" id="PTHR18964">
    <property type="entry name" value="ROK (REPRESSOR, ORF, KINASE) FAMILY"/>
    <property type="match status" value="1"/>
</dbReference>
<keyword evidence="2" id="KW-0418">Kinase</keyword>